<dbReference type="OrthoDB" id="2051942at2"/>
<dbReference type="Gene3D" id="2.40.10.270">
    <property type="entry name" value="Bacteriophage SPP1 head-tail adaptor protein"/>
    <property type="match status" value="1"/>
</dbReference>
<reference evidence="2" key="1">
    <citation type="submission" date="2017-02" db="EMBL/GenBank/DDBJ databases">
        <authorList>
            <person name="Varghese N."/>
            <person name="Submissions S."/>
        </authorList>
    </citation>
    <scope>NUCLEOTIDE SEQUENCE [LARGE SCALE GENOMIC DNA]</scope>
    <source>
        <strain evidence="2">ATCC 35199</strain>
    </source>
</reference>
<keyword evidence="2" id="KW-1185">Reference proteome</keyword>
<protein>
    <submittedName>
        <fullName evidence="1">Phage head-tail adaptor, putative, SPP1 family</fullName>
    </submittedName>
</protein>
<dbReference type="NCBIfam" id="TIGR01563">
    <property type="entry name" value="gp16_SPP1"/>
    <property type="match status" value="1"/>
</dbReference>
<proteinExistence type="predicted"/>
<name>A0A1T5AM50_9FIRM</name>
<organism evidence="1 2">
    <name type="scientific">Acetoanaerobium noterae</name>
    <dbReference type="NCBI Taxonomy" id="745369"/>
    <lineage>
        <taxon>Bacteria</taxon>
        <taxon>Bacillati</taxon>
        <taxon>Bacillota</taxon>
        <taxon>Clostridia</taxon>
        <taxon>Peptostreptococcales</taxon>
        <taxon>Filifactoraceae</taxon>
        <taxon>Acetoanaerobium</taxon>
    </lineage>
</organism>
<evidence type="ECO:0000313" key="2">
    <source>
        <dbReference type="Proteomes" id="UP000243406"/>
    </source>
</evidence>
<accession>A0A1T5AM50</accession>
<dbReference type="AlphaFoldDB" id="A0A1T5AM50"/>
<sequence length="103" mass="11931">MYNEIIKLRKIDRTYDEVGEPIETSTEIEVYAKILSIGQQEFYMAHTAGLKPELKFEIADYLDYQNESEIEHEGKIYRVLKTYRKSSKALEITVYGGVDLATS</sequence>
<dbReference type="InterPro" id="IPR038666">
    <property type="entry name" value="SSP1_head-tail_sf"/>
</dbReference>
<dbReference type="InterPro" id="IPR008767">
    <property type="entry name" value="Phage_SPP1_head-tail_adaptor"/>
</dbReference>
<dbReference type="EMBL" id="FUYN01000002">
    <property type="protein sequence ID" value="SKB36058.1"/>
    <property type="molecule type" value="Genomic_DNA"/>
</dbReference>
<dbReference type="Proteomes" id="UP000243406">
    <property type="component" value="Unassembled WGS sequence"/>
</dbReference>
<evidence type="ECO:0000313" key="1">
    <source>
        <dbReference type="EMBL" id="SKB36058.1"/>
    </source>
</evidence>
<gene>
    <name evidence="1" type="ORF">SAMN02745120_1024</name>
</gene>
<dbReference type="RefSeq" id="WP_159446393.1">
    <property type="nucleotide sequence ID" value="NZ_FUYN01000002.1"/>
</dbReference>